<protein>
    <submittedName>
        <fullName evidence="1">Uncharacterized protein</fullName>
    </submittedName>
</protein>
<gene>
    <name evidence="1" type="ORF">ZEAMMB73_Zm00001d008311</name>
</gene>
<organism evidence="1">
    <name type="scientific">Zea mays</name>
    <name type="common">Maize</name>
    <dbReference type="NCBI Taxonomy" id="4577"/>
    <lineage>
        <taxon>Eukaryota</taxon>
        <taxon>Viridiplantae</taxon>
        <taxon>Streptophyta</taxon>
        <taxon>Embryophyta</taxon>
        <taxon>Tracheophyta</taxon>
        <taxon>Spermatophyta</taxon>
        <taxon>Magnoliopsida</taxon>
        <taxon>Liliopsida</taxon>
        <taxon>Poales</taxon>
        <taxon>Poaceae</taxon>
        <taxon>PACMAD clade</taxon>
        <taxon>Panicoideae</taxon>
        <taxon>Andropogonodae</taxon>
        <taxon>Andropogoneae</taxon>
        <taxon>Tripsacinae</taxon>
        <taxon>Zea</taxon>
    </lineage>
</organism>
<evidence type="ECO:0000313" key="1">
    <source>
        <dbReference type="EMBL" id="AQK89510.1"/>
    </source>
</evidence>
<proteinExistence type="predicted"/>
<dbReference type="EMBL" id="CM000784">
    <property type="protein sequence ID" value="AQK89510.1"/>
    <property type="molecule type" value="Genomic_DNA"/>
</dbReference>
<sequence>MCCVQSKVHFV</sequence>
<reference evidence="1" key="1">
    <citation type="submission" date="2015-12" db="EMBL/GenBank/DDBJ databases">
        <title>Update maize B73 reference genome by single molecule sequencing technologies.</title>
        <authorList>
            <consortium name="Maize Genome Sequencing Project"/>
            <person name="Ware D."/>
        </authorList>
    </citation>
    <scope>NUCLEOTIDE SEQUENCE</scope>
    <source>
        <tissue evidence="1">Seedling</tissue>
    </source>
</reference>
<accession>A0A1D6FBS7</accession>
<name>A0A1D6FBS7_MAIZE</name>